<feature type="domain" description="Thioredoxin" evidence="6">
    <location>
        <begin position="247"/>
        <end position="386"/>
    </location>
</feature>
<dbReference type="Proteomes" id="UP001162741">
    <property type="component" value="Chromosome"/>
</dbReference>
<dbReference type="RefSeq" id="WP_264282791.1">
    <property type="nucleotide sequence ID" value="NZ_CP107006.1"/>
</dbReference>
<dbReference type="PROSITE" id="PS51352">
    <property type="entry name" value="THIOREDOXIN_2"/>
    <property type="match status" value="1"/>
</dbReference>
<keyword evidence="8" id="KW-1185">Reference proteome</keyword>
<dbReference type="InterPro" id="IPR036249">
    <property type="entry name" value="Thioredoxin-like_sf"/>
</dbReference>
<dbReference type="SUPFAM" id="SSF52833">
    <property type="entry name" value="Thioredoxin-like"/>
    <property type="match status" value="1"/>
</dbReference>
<evidence type="ECO:0000256" key="5">
    <source>
        <dbReference type="SAM" id="SignalP"/>
    </source>
</evidence>
<dbReference type="EMBL" id="CP107006">
    <property type="protein sequence ID" value="UYQ94983.1"/>
    <property type="molecule type" value="Genomic_DNA"/>
</dbReference>
<comment type="subcellular location">
    <subcellularLocation>
        <location evidence="1">Cell envelope</location>
    </subcellularLocation>
</comment>
<gene>
    <name evidence="7" type="ORF">MKQ68_07735</name>
</gene>
<evidence type="ECO:0000259" key="6">
    <source>
        <dbReference type="PROSITE" id="PS51352"/>
    </source>
</evidence>
<dbReference type="InterPro" id="IPR013766">
    <property type="entry name" value="Thioredoxin_domain"/>
</dbReference>
<reference evidence="7" key="1">
    <citation type="submission" date="2022-10" db="EMBL/GenBank/DDBJ databases">
        <title>Chitinophaga sp. nov., isolated from soil.</title>
        <authorList>
            <person name="Jeon C.O."/>
        </authorList>
    </citation>
    <scope>NUCLEOTIDE SEQUENCE</scope>
    <source>
        <strain evidence="7">R8</strain>
    </source>
</reference>
<keyword evidence="5" id="KW-0732">Signal</keyword>
<evidence type="ECO:0000256" key="2">
    <source>
        <dbReference type="ARBA" id="ARBA00022748"/>
    </source>
</evidence>
<dbReference type="CDD" id="cd02966">
    <property type="entry name" value="TlpA_like_family"/>
    <property type="match status" value="1"/>
</dbReference>
<organism evidence="7 8">
    <name type="scientific">Chitinophaga horti</name>
    <dbReference type="NCBI Taxonomy" id="2920382"/>
    <lineage>
        <taxon>Bacteria</taxon>
        <taxon>Pseudomonadati</taxon>
        <taxon>Bacteroidota</taxon>
        <taxon>Chitinophagia</taxon>
        <taxon>Chitinophagales</taxon>
        <taxon>Chitinophagaceae</taxon>
        <taxon>Chitinophaga</taxon>
    </lineage>
</organism>
<dbReference type="Gene3D" id="3.40.30.10">
    <property type="entry name" value="Glutaredoxin"/>
    <property type="match status" value="1"/>
</dbReference>
<dbReference type="Pfam" id="PF00578">
    <property type="entry name" value="AhpC-TSA"/>
    <property type="match status" value="1"/>
</dbReference>
<keyword evidence="4" id="KW-0676">Redox-active center</keyword>
<name>A0ABY6J5M5_9BACT</name>
<evidence type="ECO:0000313" key="8">
    <source>
        <dbReference type="Proteomes" id="UP001162741"/>
    </source>
</evidence>
<accession>A0ABY6J5M5</accession>
<dbReference type="InterPro" id="IPR000866">
    <property type="entry name" value="AhpC/TSA"/>
</dbReference>
<proteinExistence type="predicted"/>
<keyword evidence="3" id="KW-1015">Disulfide bond</keyword>
<dbReference type="InterPro" id="IPR050553">
    <property type="entry name" value="Thioredoxin_ResA/DsbE_sf"/>
</dbReference>
<protein>
    <submittedName>
        <fullName evidence="7">AhpC/TSA family protein</fullName>
    </submittedName>
</protein>
<sequence length="386" mass="43072">MFRITFLLLLSSASAFAQQPYTIEGTLKNVPDGAVISLMRNEGNLLSEIAKDTVKGGKFRFDGSVDALTSLGLSGRSSGFPSMWLDLWVKPGSQVKVTGNRTHLKTWTVKSDIPEQKDQQRFMSRSKALLDQYQELSVQESALFEKRGKVDKSEHPAIRKSIDSIRKLQEPIQDAINRNELSLLESTSQHGTYWMKILKERARFSKYSSDTTLLFRTKAIYHALSEQEKSSYNGAEIRNLLYPPTVVKVGEKIADTELKDLQGNTHSLAEYKGKYLLIDFWSIGCGPCIAAMPELKKLHESAPANLAVISLSVDERTETWKKASDKFQLNWINLSDGKGMTGLAANYGVTGIPHYVIISPDGVLLDSWVGYSEGALEKRVGKFLGR</sequence>
<evidence type="ECO:0000256" key="4">
    <source>
        <dbReference type="ARBA" id="ARBA00023284"/>
    </source>
</evidence>
<dbReference type="PANTHER" id="PTHR42852:SF6">
    <property type="entry name" value="THIOL:DISULFIDE INTERCHANGE PROTEIN DSBE"/>
    <property type="match status" value="1"/>
</dbReference>
<evidence type="ECO:0000256" key="3">
    <source>
        <dbReference type="ARBA" id="ARBA00023157"/>
    </source>
</evidence>
<keyword evidence="2" id="KW-0201">Cytochrome c-type biogenesis</keyword>
<feature type="signal peptide" evidence="5">
    <location>
        <begin position="1"/>
        <end position="17"/>
    </location>
</feature>
<evidence type="ECO:0000313" key="7">
    <source>
        <dbReference type="EMBL" id="UYQ94983.1"/>
    </source>
</evidence>
<evidence type="ECO:0000256" key="1">
    <source>
        <dbReference type="ARBA" id="ARBA00004196"/>
    </source>
</evidence>
<dbReference type="PANTHER" id="PTHR42852">
    <property type="entry name" value="THIOL:DISULFIDE INTERCHANGE PROTEIN DSBE"/>
    <property type="match status" value="1"/>
</dbReference>
<feature type="chain" id="PRO_5046722357" evidence="5">
    <location>
        <begin position="18"/>
        <end position="386"/>
    </location>
</feature>